<dbReference type="PANTHER" id="PTHR33121:SF79">
    <property type="entry name" value="CYCLIC DI-GMP PHOSPHODIESTERASE PDED-RELATED"/>
    <property type="match status" value="1"/>
</dbReference>
<dbReference type="GO" id="GO:0071111">
    <property type="term" value="F:cyclic-guanylate-specific phosphodiesterase activity"/>
    <property type="evidence" value="ECO:0007669"/>
    <property type="project" value="InterPro"/>
</dbReference>
<evidence type="ECO:0000313" key="4">
    <source>
        <dbReference type="Proteomes" id="UP000002275"/>
    </source>
</evidence>
<reference evidence="4" key="1">
    <citation type="submission" date="2002-12" db="EMBL/GenBank/DDBJ databases">
        <title>Complete genome sequence of Vibrio vulnificus CMCP6.</title>
        <authorList>
            <person name="Rhee J.H."/>
            <person name="Kim S.Y."/>
            <person name="Chung S.S."/>
            <person name="Kim J.J."/>
            <person name="Moon Y.H."/>
            <person name="Jeong H."/>
            <person name="Choy H.E."/>
        </authorList>
    </citation>
    <scope>NUCLEOTIDE SEQUENCE [LARGE SCALE GENOMIC DNA]</scope>
    <source>
        <strain evidence="4">CMCP6</strain>
    </source>
</reference>
<feature type="domain" description="PAS" evidence="1">
    <location>
        <begin position="139"/>
        <end position="183"/>
    </location>
</feature>
<dbReference type="SMART" id="SM00091">
    <property type="entry name" value="PAS"/>
    <property type="match status" value="1"/>
</dbReference>
<dbReference type="CDD" id="cd01948">
    <property type="entry name" value="EAL"/>
    <property type="match status" value="1"/>
</dbReference>
<reference evidence="3 4" key="2">
    <citation type="journal article" date="2003" name="Infect. Immun.">
        <title>Characterization and pathogenic significance of Vibrio vulnificus antigens preferentially expressed in septicemic patients.</title>
        <authorList>
            <person name="Kim Y.R."/>
            <person name="Lee S.E."/>
            <person name="Kim C.M."/>
            <person name="Kim S.Y."/>
            <person name="Shin E.K."/>
            <person name="Shin D.H."/>
            <person name="Chung S.S."/>
            <person name="Choy H.E."/>
            <person name="Progulske-Fox A."/>
            <person name="Hillman J.D."/>
            <person name="Handfield M."/>
            <person name="Rhee J.H."/>
        </authorList>
    </citation>
    <scope>NUCLEOTIDE SEQUENCE [LARGE SCALE GENOMIC DNA]</scope>
    <source>
        <strain evidence="3 4">CMCP6</strain>
    </source>
</reference>
<dbReference type="CDD" id="cd00130">
    <property type="entry name" value="PAS"/>
    <property type="match status" value="1"/>
</dbReference>
<dbReference type="InterPro" id="IPR000014">
    <property type="entry name" value="PAS"/>
</dbReference>
<evidence type="ECO:0000259" key="1">
    <source>
        <dbReference type="PROSITE" id="PS50112"/>
    </source>
</evidence>
<dbReference type="InterPro" id="IPR043128">
    <property type="entry name" value="Rev_trsase/Diguanyl_cyclase"/>
</dbReference>
<dbReference type="SMART" id="SM00052">
    <property type="entry name" value="EAL"/>
    <property type="match status" value="1"/>
</dbReference>
<dbReference type="KEGG" id="vvu:VV1_2213"/>
<dbReference type="PROSITE" id="PS50112">
    <property type="entry name" value="PAS"/>
    <property type="match status" value="1"/>
</dbReference>
<dbReference type="PANTHER" id="PTHR33121">
    <property type="entry name" value="CYCLIC DI-GMP PHOSPHODIESTERASE PDEF"/>
    <property type="match status" value="1"/>
</dbReference>
<dbReference type="Gene3D" id="3.10.580.10">
    <property type="entry name" value="CBS-domain"/>
    <property type="match status" value="1"/>
</dbReference>
<dbReference type="NCBIfam" id="TIGR00229">
    <property type="entry name" value="sensory_box"/>
    <property type="match status" value="1"/>
</dbReference>
<proteinExistence type="predicted"/>
<sequence>MKQESYLAWSWPMDEKLVGSSSEVQAHENVIGVAFDWRLNFVTQRFECEESAAYALFGVEIFPITTKQLIQWLPISQRKKAIDAFRQVLTTGVSQRYQCALVTPLNIVTFVEFDIERQGENQLAGTVTPLLLLRDADEVAELFYRLFENDHHGILVTDEETRILACNAYFERLTGYHRRDLIGLKSRIFNADKHSEHFYQSMWHALATEGSWSGAILTRTSGGENTPQDLTIQKVTLAGRDYFIGFSADLSTHLNRLNDREKGGIDLLTQLPSKEKFLRLLEVWHQSESDKSTLLLLAIQPNFSYSTELNAKREFAQFLFEHSHNHLVGYLGNDRFVVGLEIEHHSHISLIRQVRQRMKRFFHGFKQAKGEVSQALTQGKTGVSVLGVDAKTPAALFTHANQALLEMHSGQQRHISFYDHAMHLQIEKKKRLETLLLECIEQKTIEVHYQPIIDLQQWRVDKFEALCRFPPALSQEASVQELINIAEDLDMIEILDQQVARQALSDLEYLQCCFGPQVGISFNRSISSSTGVSQLLMQTALLIDESGVQPDQVTVEITENAYFESEEHKADGLKLLRKAGVSVAVDDFGTGYSSFQYLTQCHFDVLKIDRAFVQNIRVNSNQYRIVRSLTELSHQLGLRVVAEGVESETELQILAQIGVDSVQGYFFAKPFALKSDAQQQFEALSLASYQKKYGSKGCVCDLATPATPHLDPGDPISLAFEYLQRDELNIIPVVDGRKCVGFVDREAMNLHLTPGMGTELETMKEAGLWNKRVNQVMVLNFSTLHWHTQMSALAVVINQLELFPWIMVDDDGDYKGVIEMHSVLKYLRKNLS</sequence>
<dbReference type="SUPFAM" id="SSF55785">
    <property type="entry name" value="PYP-like sensor domain (PAS domain)"/>
    <property type="match status" value="1"/>
</dbReference>
<protein>
    <recommendedName>
        <fullName evidence="5">EAL domain-containing protein</fullName>
    </recommendedName>
</protein>
<dbReference type="SUPFAM" id="SSF54631">
    <property type="entry name" value="CBS-domain pair"/>
    <property type="match status" value="1"/>
</dbReference>
<dbReference type="InterPro" id="IPR050706">
    <property type="entry name" value="Cyclic-di-GMP_PDE-like"/>
</dbReference>
<dbReference type="InterPro" id="IPR001633">
    <property type="entry name" value="EAL_dom"/>
</dbReference>
<organism evidence="3 4">
    <name type="scientific">Vibrio vulnificus (strain CMCP6)</name>
    <dbReference type="NCBI Taxonomy" id="216895"/>
    <lineage>
        <taxon>Bacteria</taxon>
        <taxon>Pseudomonadati</taxon>
        <taxon>Pseudomonadota</taxon>
        <taxon>Gammaproteobacteria</taxon>
        <taxon>Vibrionales</taxon>
        <taxon>Vibrionaceae</taxon>
        <taxon>Vibrio</taxon>
    </lineage>
</organism>
<accession>A0A3Q0L585</accession>
<dbReference type="InterPro" id="IPR035965">
    <property type="entry name" value="PAS-like_dom_sf"/>
</dbReference>
<dbReference type="AlphaFoldDB" id="A0A3Q0L585"/>
<name>A0A3Q0L585_VIBVU</name>
<evidence type="ECO:0000313" key="3">
    <source>
        <dbReference type="EMBL" id="AAO10595.1"/>
    </source>
</evidence>
<dbReference type="SUPFAM" id="SSF141868">
    <property type="entry name" value="EAL domain-like"/>
    <property type="match status" value="1"/>
</dbReference>
<dbReference type="Gene3D" id="3.30.70.270">
    <property type="match status" value="1"/>
</dbReference>
<dbReference type="PROSITE" id="PS50883">
    <property type="entry name" value="EAL"/>
    <property type="match status" value="1"/>
</dbReference>
<dbReference type="Proteomes" id="UP000002275">
    <property type="component" value="Chromosome I"/>
</dbReference>
<dbReference type="InterPro" id="IPR035919">
    <property type="entry name" value="EAL_sf"/>
</dbReference>
<dbReference type="InterPro" id="IPR046342">
    <property type="entry name" value="CBS_dom_sf"/>
</dbReference>
<dbReference type="Pfam" id="PF13426">
    <property type="entry name" value="PAS_9"/>
    <property type="match status" value="1"/>
</dbReference>
<dbReference type="Gene3D" id="3.30.450.20">
    <property type="entry name" value="PAS domain"/>
    <property type="match status" value="1"/>
</dbReference>
<gene>
    <name evidence="3" type="ordered locus">VV1_2213</name>
</gene>
<feature type="domain" description="EAL" evidence="2">
    <location>
        <begin position="429"/>
        <end position="684"/>
    </location>
</feature>
<evidence type="ECO:0000259" key="2">
    <source>
        <dbReference type="PROSITE" id="PS50883"/>
    </source>
</evidence>
<dbReference type="Gene3D" id="3.20.20.450">
    <property type="entry name" value="EAL domain"/>
    <property type="match status" value="1"/>
</dbReference>
<evidence type="ECO:0008006" key="5">
    <source>
        <dbReference type="Google" id="ProtNLM"/>
    </source>
</evidence>
<dbReference type="Pfam" id="PF00563">
    <property type="entry name" value="EAL"/>
    <property type="match status" value="1"/>
</dbReference>
<dbReference type="EMBL" id="AE016795">
    <property type="protein sequence ID" value="AAO10595.1"/>
    <property type="molecule type" value="Genomic_DNA"/>
</dbReference>
<reference evidence="3 4" key="3">
    <citation type="journal article" date="2011" name="Mol. Syst. Biol.">
        <title>Integrative genome-scale metabolic analysis of Vibrio vulnificus for drug targeting and discovery.</title>
        <authorList>
            <person name="Kim H.U."/>
            <person name="Kim S.Y."/>
            <person name="Jeong H."/>
            <person name="Kim T.Y."/>
            <person name="Kim J.J."/>
            <person name="Choy H.E."/>
            <person name="Yi K.Y."/>
            <person name="Rhee J.H."/>
            <person name="Lee S.Y."/>
        </authorList>
    </citation>
    <scope>NUCLEOTIDE SEQUENCE [LARGE SCALE GENOMIC DNA]</scope>
    <source>
        <strain evidence="3 4">CMCP6</strain>
    </source>
</reference>